<keyword evidence="7" id="KW-0812">Transmembrane</keyword>
<evidence type="ECO:0000256" key="3">
    <source>
        <dbReference type="ARBA" id="ARBA00022840"/>
    </source>
</evidence>
<evidence type="ECO:0000256" key="5">
    <source>
        <dbReference type="PROSITE-ProRule" id="PRU00289"/>
    </source>
</evidence>
<evidence type="ECO:0000256" key="2">
    <source>
        <dbReference type="ARBA" id="ARBA00022741"/>
    </source>
</evidence>
<evidence type="ECO:0000259" key="8">
    <source>
        <dbReference type="PROSITE" id="PS50901"/>
    </source>
</evidence>
<feature type="region of interest" description="Disordered" evidence="6">
    <location>
        <begin position="697"/>
        <end position="717"/>
    </location>
</feature>
<keyword evidence="4" id="KW-0238">DNA-binding</keyword>
<dbReference type="InterPro" id="IPR036390">
    <property type="entry name" value="WH_DNA-bd_sf"/>
</dbReference>
<dbReference type="SMART" id="SM00843">
    <property type="entry name" value="Ftsk_gamma"/>
    <property type="match status" value="1"/>
</dbReference>
<feature type="transmembrane region" description="Helical" evidence="7">
    <location>
        <begin position="54"/>
        <end position="77"/>
    </location>
</feature>
<dbReference type="PATRIC" id="fig|1410657.5.peg.1266"/>
<dbReference type="InterPro" id="IPR041027">
    <property type="entry name" value="FtsK_alpha"/>
</dbReference>
<evidence type="ECO:0000256" key="7">
    <source>
        <dbReference type="SAM" id="Phobius"/>
    </source>
</evidence>
<dbReference type="Gene3D" id="1.10.10.10">
    <property type="entry name" value="Winged helix-like DNA-binding domain superfamily/Winged helix DNA-binding domain"/>
    <property type="match status" value="1"/>
</dbReference>
<organism evidence="9 10">
    <name type="scientific">Kandleria vitulina DSM 20405</name>
    <dbReference type="NCBI Taxonomy" id="1410657"/>
    <lineage>
        <taxon>Bacteria</taxon>
        <taxon>Bacillati</taxon>
        <taxon>Bacillota</taxon>
        <taxon>Erysipelotrichia</taxon>
        <taxon>Erysipelotrichales</taxon>
        <taxon>Coprobacillaceae</taxon>
        <taxon>Kandleria</taxon>
    </lineage>
</organism>
<evidence type="ECO:0000256" key="4">
    <source>
        <dbReference type="ARBA" id="ARBA00023125"/>
    </source>
</evidence>
<dbReference type="PANTHER" id="PTHR22683:SF41">
    <property type="entry name" value="DNA TRANSLOCASE FTSK"/>
    <property type="match status" value="1"/>
</dbReference>
<dbReference type="Pfam" id="PF01580">
    <property type="entry name" value="FtsK_SpoIIIE"/>
    <property type="match status" value="1"/>
</dbReference>
<keyword evidence="3 5" id="KW-0067">ATP-binding</keyword>
<dbReference type="InterPro" id="IPR027417">
    <property type="entry name" value="P-loop_NTPase"/>
</dbReference>
<feature type="transmembrane region" description="Helical" evidence="7">
    <location>
        <begin position="156"/>
        <end position="172"/>
    </location>
</feature>
<comment type="similarity">
    <text evidence="1">Belongs to the FtsK/SpoIIIE/SftA family.</text>
</comment>
<evidence type="ECO:0000256" key="6">
    <source>
        <dbReference type="SAM" id="MobiDB-lite"/>
    </source>
</evidence>
<sequence>MWDDPHLLFIWFYYRRGKIMAAKKKTNARRKSNKKKTTKKKAQPMLSASLKLRLTALILGFLTVVAYLKLGIIGVLLHSVFAFFFGNVLITTAYILILLILLYLLINARLPKMSSPEAVGIMMIFFSSLMISCYGKNDQGIKLIMTYLQSGHYIRGGFIGYIFYGIFSALFAPTGALWAGILFIMIGLVLSTLKLFFKYKEYSERESEIMEEEEEESAPGKFFDFLHREKKERVLFPDQAFEEKEEKPVKESVMDAFIFDEEEEEKPALEFDEPSMRLDIKDDVKKEEKPIIHNEPVKTKKGDYQLPSYKLLNPVKNQKQGNDEMRNAKIVGKNLEELLKQFGVNVHVEDLMIGPTVTKYELKLEIGTRVNKILSLQDDIQLALAAKDIRIEAPIPGKPYVGIEVPNKNAAMVPYNEIFQQSMHDKSWENKTAVPLGKDVSGQLIVAELNKLPHLLVAGATGSGKSVCVNSIITSILMKATPDEVKLILVDPKKVELSNYNGVPHLLAPVVTDPKKAAGVLQEVVSEMERRYEVFAANNKRNMASYNKFAKEQNEANGDDAMEVMPYIIVILDEVADLMMVASKTVEDCIMRISQMARAAGIHMIVATQRPSTDIITGVIKANIPSRIAFAVSSSIDSRTILDTSGAEKLLGKGDMLFSPMGSSSPIRVQGAFVDDAEVARVVDFVSNQMEADYDDKYVNAKEASNGSSGSESGDDLDEEYEECRAFVIQMQKASTSLLQRKFRIGYNKAARIIDELEANGVIGPQMGSKPREVYIKSYSEEDEN</sequence>
<dbReference type="InterPro" id="IPR018541">
    <property type="entry name" value="Ftsk_gamma"/>
</dbReference>
<gene>
    <name evidence="9" type="ORF">IV49_GL001224</name>
</gene>
<feature type="transmembrane region" description="Helical" evidence="7">
    <location>
        <begin position="84"/>
        <end position="106"/>
    </location>
</feature>
<evidence type="ECO:0000313" key="9">
    <source>
        <dbReference type="EMBL" id="KRN51146.1"/>
    </source>
</evidence>
<dbReference type="Pfam" id="PF17854">
    <property type="entry name" value="FtsK_alpha"/>
    <property type="match status" value="1"/>
</dbReference>
<dbReference type="Proteomes" id="UP000051841">
    <property type="component" value="Unassembled WGS sequence"/>
</dbReference>
<keyword evidence="10" id="KW-1185">Reference proteome</keyword>
<dbReference type="Gene3D" id="3.40.50.300">
    <property type="entry name" value="P-loop containing nucleotide triphosphate hydrolases"/>
    <property type="match status" value="1"/>
</dbReference>
<dbReference type="SUPFAM" id="SSF46785">
    <property type="entry name" value="Winged helix' DNA-binding domain"/>
    <property type="match status" value="1"/>
</dbReference>
<dbReference type="PROSITE" id="PS50901">
    <property type="entry name" value="FTSK"/>
    <property type="match status" value="1"/>
</dbReference>
<dbReference type="SUPFAM" id="SSF52540">
    <property type="entry name" value="P-loop containing nucleoside triphosphate hydrolases"/>
    <property type="match status" value="1"/>
</dbReference>
<dbReference type="AlphaFoldDB" id="A0A0R2HNJ8"/>
<accession>A0A0R2HNJ8</accession>
<feature type="binding site" evidence="5">
    <location>
        <begin position="459"/>
        <end position="466"/>
    </location>
    <ligand>
        <name>ATP</name>
        <dbReference type="ChEBI" id="CHEBI:30616"/>
    </ligand>
</feature>
<evidence type="ECO:0000256" key="1">
    <source>
        <dbReference type="ARBA" id="ARBA00006474"/>
    </source>
</evidence>
<comment type="caution">
    <text evidence="9">The sequence shown here is derived from an EMBL/GenBank/DDBJ whole genome shotgun (WGS) entry which is preliminary data.</text>
</comment>
<dbReference type="Pfam" id="PF09397">
    <property type="entry name" value="FtsK_gamma"/>
    <property type="match status" value="1"/>
</dbReference>
<keyword evidence="7" id="KW-1133">Transmembrane helix</keyword>
<proteinExistence type="inferred from homology"/>
<dbReference type="PANTHER" id="PTHR22683">
    <property type="entry name" value="SPORULATION PROTEIN RELATED"/>
    <property type="match status" value="1"/>
</dbReference>
<feature type="domain" description="FtsK" evidence="8">
    <location>
        <begin position="442"/>
        <end position="639"/>
    </location>
</feature>
<dbReference type="InterPro" id="IPR003593">
    <property type="entry name" value="AAA+_ATPase"/>
</dbReference>
<dbReference type="GO" id="GO:0005524">
    <property type="term" value="F:ATP binding"/>
    <property type="evidence" value="ECO:0007669"/>
    <property type="project" value="UniProtKB-UniRule"/>
</dbReference>
<dbReference type="Gene3D" id="3.30.980.40">
    <property type="match status" value="1"/>
</dbReference>
<dbReference type="InterPro" id="IPR036388">
    <property type="entry name" value="WH-like_DNA-bd_sf"/>
</dbReference>
<dbReference type="GO" id="GO:0016020">
    <property type="term" value="C:membrane"/>
    <property type="evidence" value="ECO:0007669"/>
    <property type="project" value="UniProtKB-SubCell"/>
</dbReference>
<dbReference type="EMBL" id="JQBL01000003">
    <property type="protein sequence ID" value="KRN51146.1"/>
    <property type="molecule type" value="Genomic_DNA"/>
</dbReference>
<dbReference type="GO" id="GO:0003677">
    <property type="term" value="F:DNA binding"/>
    <property type="evidence" value="ECO:0007669"/>
    <property type="project" value="UniProtKB-KW"/>
</dbReference>
<dbReference type="InterPro" id="IPR002543">
    <property type="entry name" value="FtsK_dom"/>
</dbReference>
<feature type="transmembrane region" description="Helical" evidence="7">
    <location>
        <begin position="118"/>
        <end position="135"/>
    </location>
</feature>
<protein>
    <submittedName>
        <fullName evidence="9">Spore DNA translocase</fullName>
    </submittedName>
</protein>
<keyword evidence="2 5" id="KW-0547">Nucleotide-binding</keyword>
<reference evidence="9 10" key="1">
    <citation type="journal article" date="2015" name="Genome Announc.">
        <title>Expanding the biotechnology potential of lactobacilli through comparative genomics of 213 strains and associated genera.</title>
        <authorList>
            <person name="Sun Z."/>
            <person name="Harris H.M."/>
            <person name="McCann A."/>
            <person name="Guo C."/>
            <person name="Argimon S."/>
            <person name="Zhang W."/>
            <person name="Yang X."/>
            <person name="Jeffery I.B."/>
            <person name="Cooney J.C."/>
            <person name="Kagawa T.F."/>
            <person name="Liu W."/>
            <person name="Song Y."/>
            <person name="Salvetti E."/>
            <person name="Wrobel A."/>
            <person name="Rasinkangas P."/>
            <person name="Parkhill J."/>
            <person name="Rea M.C."/>
            <person name="O'Sullivan O."/>
            <person name="Ritari J."/>
            <person name="Douillard F.P."/>
            <person name="Paul Ross R."/>
            <person name="Yang R."/>
            <person name="Briner A.E."/>
            <person name="Felis G.E."/>
            <person name="de Vos W.M."/>
            <person name="Barrangou R."/>
            <person name="Klaenhammer T.R."/>
            <person name="Caufield P.W."/>
            <person name="Cui Y."/>
            <person name="Zhang H."/>
            <person name="O'Toole P.W."/>
        </authorList>
    </citation>
    <scope>NUCLEOTIDE SEQUENCE [LARGE SCALE GENOMIC DNA]</scope>
    <source>
        <strain evidence="9 10">DSM 20405</strain>
    </source>
</reference>
<keyword evidence="7" id="KW-0472">Membrane</keyword>
<dbReference type="InterPro" id="IPR050206">
    <property type="entry name" value="FtsK/SpoIIIE/SftA"/>
</dbReference>
<name>A0A0R2HNJ8_9FIRM</name>
<evidence type="ECO:0000313" key="10">
    <source>
        <dbReference type="Proteomes" id="UP000051841"/>
    </source>
</evidence>
<dbReference type="SMART" id="SM00382">
    <property type="entry name" value="AAA"/>
    <property type="match status" value="1"/>
</dbReference>